<feature type="region of interest" description="Disordered" evidence="1">
    <location>
        <begin position="773"/>
        <end position="809"/>
    </location>
</feature>
<evidence type="ECO:0000256" key="1">
    <source>
        <dbReference type="SAM" id="MobiDB-lite"/>
    </source>
</evidence>
<feature type="compositionally biased region" description="Polar residues" evidence="1">
    <location>
        <begin position="303"/>
        <end position="332"/>
    </location>
</feature>
<dbReference type="AlphaFoldDB" id="A0A8C9RS96"/>
<reference evidence="3 4" key="1">
    <citation type="submission" date="2019-04" db="EMBL/GenBank/DDBJ databases">
        <authorList>
            <consortium name="Wellcome Sanger Institute Data Sharing"/>
        </authorList>
    </citation>
    <scope>NUCLEOTIDE SEQUENCE [LARGE SCALE GENOMIC DNA]</scope>
</reference>
<feature type="region of interest" description="Disordered" evidence="1">
    <location>
        <begin position="600"/>
        <end position="621"/>
    </location>
</feature>
<dbReference type="Pfam" id="PF24889">
    <property type="entry name" value="CCTL2_WNK"/>
    <property type="match status" value="1"/>
</dbReference>
<feature type="region of interest" description="Disordered" evidence="1">
    <location>
        <begin position="1064"/>
        <end position="1089"/>
    </location>
</feature>
<feature type="region of interest" description="Disordered" evidence="1">
    <location>
        <begin position="933"/>
        <end position="996"/>
    </location>
</feature>
<evidence type="ECO:0000313" key="3">
    <source>
        <dbReference type="Ensembl" id="ENSSFOP00015019509.2"/>
    </source>
</evidence>
<accession>A0A8C9RS96</accession>
<dbReference type="OrthoDB" id="4062651at2759"/>
<feature type="compositionally biased region" description="Basic and acidic residues" evidence="1">
    <location>
        <begin position="1146"/>
        <end position="1156"/>
    </location>
</feature>
<dbReference type="Ensembl" id="ENSSFOT00015019735.2">
    <property type="protein sequence ID" value="ENSSFOP00015019509.2"/>
    <property type="gene ID" value="ENSSFOG00015012533.2"/>
</dbReference>
<feature type="compositionally biased region" description="Low complexity" evidence="1">
    <location>
        <begin position="963"/>
        <end position="988"/>
    </location>
</feature>
<organism evidence="3 4">
    <name type="scientific">Scleropages formosus</name>
    <name type="common">Asian bonytongue</name>
    <name type="synonym">Osteoglossum formosum</name>
    <dbReference type="NCBI Taxonomy" id="113540"/>
    <lineage>
        <taxon>Eukaryota</taxon>
        <taxon>Metazoa</taxon>
        <taxon>Chordata</taxon>
        <taxon>Craniata</taxon>
        <taxon>Vertebrata</taxon>
        <taxon>Euteleostomi</taxon>
        <taxon>Actinopterygii</taxon>
        <taxon>Neopterygii</taxon>
        <taxon>Teleostei</taxon>
        <taxon>Osteoglossocephala</taxon>
        <taxon>Osteoglossomorpha</taxon>
        <taxon>Osteoglossiformes</taxon>
        <taxon>Osteoglossidae</taxon>
        <taxon>Scleropages</taxon>
    </lineage>
</organism>
<dbReference type="InterPro" id="IPR056865">
    <property type="entry name" value="CCTL2_WNK"/>
</dbReference>
<feature type="region of interest" description="Disordered" evidence="1">
    <location>
        <begin position="498"/>
        <end position="546"/>
    </location>
</feature>
<feature type="region of interest" description="Disordered" evidence="1">
    <location>
        <begin position="1134"/>
        <end position="1156"/>
    </location>
</feature>
<feature type="compositionally biased region" description="Polar residues" evidence="1">
    <location>
        <begin position="775"/>
        <end position="789"/>
    </location>
</feature>
<proteinExistence type="predicted"/>
<dbReference type="FunFam" id="3.10.20.90:FF:000166">
    <property type="entry name" value="serine/threonine-protein kinase WNK3 isoform X1"/>
    <property type="match status" value="1"/>
</dbReference>
<feature type="region of interest" description="Disordered" evidence="1">
    <location>
        <begin position="303"/>
        <end position="375"/>
    </location>
</feature>
<evidence type="ECO:0000313" key="4">
    <source>
        <dbReference type="Proteomes" id="UP000694397"/>
    </source>
</evidence>
<feature type="compositionally biased region" description="Basic and acidic residues" evidence="1">
    <location>
        <begin position="899"/>
        <end position="908"/>
    </location>
</feature>
<protein>
    <recommendedName>
        <fullName evidence="2">Serine/threonine-protein kinase WNK CCTL2 domain-containing protein</fullName>
    </recommendedName>
</protein>
<name>A0A8C9RS96_SCLFO</name>
<feature type="compositionally biased region" description="Polar residues" evidence="1">
    <location>
        <begin position="887"/>
        <end position="898"/>
    </location>
</feature>
<dbReference type="Proteomes" id="UP000694397">
    <property type="component" value="Chromosome 22"/>
</dbReference>
<feature type="compositionally biased region" description="Low complexity" evidence="1">
    <location>
        <begin position="742"/>
        <end position="751"/>
    </location>
</feature>
<feature type="domain" description="Serine/threonine-protein kinase WNK CCTL2" evidence="2">
    <location>
        <begin position="382"/>
        <end position="450"/>
    </location>
</feature>
<reference evidence="3" key="2">
    <citation type="submission" date="2025-08" db="UniProtKB">
        <authorList>
            <consortium name="Ensembl"/>
        </authorList>
    </citation>
    <scope>IDENTIFICATION</scope>
</reference>
<dbReference type="Gene3D" id="3.10.20.90">
    <property type="entry name" value="Phosphatidylinositol 3-kinase Catalytic Subunit, Chain A, domain 1"/>
    <property type="match status" value="1"/>
</dbReference>
<feature type="compositionally biased region" description="Polar residues" evidence="1">
    <location>
        <begin position="600"/>
        <end position="614"/>
    </location>
</feature>
<feature type="compositionally biased region" description="Polar residues" evidence="1">
    <location>
        <begin position="533"/>
        <end position="543"/>
    </location>
</feature>
<feature type="region of interest" description="Disordered" evidence="1">
    <location>
        <begin position="852"/>
        <end position="908"/>
    </location>
</feature>
<evidence type="ECO:0000259" key="2">
    <source>
        <dbReference type="Pfam" id="PF24889"/>
    </source>
</evidence>
<sequence length="1193" mass="129439">MLQSQLQETEHNTVPILLHGQPPILPQALTHKVLMCTPAASQPTLQPEECVHQQLDRAQVTPQQLQQYLHLYWQMVSQETNKTSLGVGTTTVAPSQPAALPHEQQAGQLHMLGQTLIQPQCQSVDSSVLSHYHSSPVHYRHHRTETVELLAQPSLHPLQQTLTSHVPSEKSPCQLHSSPSVQLPLQQDPSYYSEVAGITTALQQQLQPTLSSAHTQSQMQVKKHTQTIKTLAQSQLPLPVTSHSFQPPLSPCYGPPYPSATLISLPPVAPASEQTLLQAMRLPQPGTASVAWVPPPVPAFHSFDSNSTLTGQTSLPSSDSTSLGTPQETLHPSTTERRPSSSSAPAKGEEPELLLASEKVERGKSRRRSSCQKSEKVTHFQLSMLQLSSTGDHMVECQLETHNNKLVTFKFDTEGDAPEDIADYMVEEDFVLDSEKDKFVEELRAIVERAVKIVPMQPQTGPVDQIRVEVPAPVNVASAPQSSVGRWRFFINQTIRHKDPAKGPATMPPAGEKHTVPSADPSSTKDGEGSQGLGSSNDTSSPHTLLAVPTVPSSAESALVSSLAEITAAVTVPSVSGFSSLSAASAAMLPAPITSDSLTHLSTSAGPASGSTFPKSPHHANDETSAFNSALATATFPVYASVSAIAASPSVCPGGPTREGPVPECGPCDTPSFKSVGLSVHKQPFPMSVPLELQTESLKGHSPLQHQLKHPEVGQQNQLAHSEMAKTELTPATKHRPKTEEQPLQLPVQQEWSNESPIQRDLTRQSVEQHIPKAQQYQTLPKQAAQQQTSREHVIPQHQHMQPQMLPTSSLQHPQDLEQEAENQALQPPLIDPQLLQQQLVQQTEQPPCLLQCEVSDGDTPIQPSVQPSDTILPPLPLCTMVPPVFTPSTSQTSSLRGSDTEDPQKVESVDNCIKTLDEKLRTLLHKEGDGSVVAAGGGTAAPSTVPALEPRAFPQTFPSPPSSFNTSTRSSSRTSSSCTSRSSCTSPDMEDGEKDIPVRESQGSWACVSALCPSELGPVECQPSRSFSTPSPPCSLLLRPHEDAAALPCQPGNHAVCLTPPRSEATTPGDKTLPPYQHPVSHQPEQRRQKEVGGYFGLTCPSIRNPVSKKSWTRKFKSWTCKLRHSNLFKKSRVEQVHTSNQKGKNNEEKGTDLHPHYQTGLMQVIQNFLSLQILLFMSLNSSSVNWMYSLI</sequence>
<feature type="compositionally biased region" description="Low complexity" evidence="1">
    <location>
        <begin position="796"/>
        <end position="805"/>
    </location>
</feature>
<keyword evidence="4" id="KW-1185">Reference proteome</keyword>
<reference evidence="3" key="3">
    <citation type="submission" date="2025-09" db="UniProtKB">
        <authorList>
            <consortium name="Ensembl"/>
        </authorList>
    </citation>
    <scope>IDENTIFICATION</scope>
</reference>
<feature type="compositionally biased region" description="Low complexity" evidence="1">
    <location>
        <begin position="933"/>
        <end position="948"/>
    </location>
</feature>
<feature type="region of interest" description="Disordered" evidence="1">
    <location>
        <begin position="729"/>
        <end position="756"/>
    </location>
</feature>
<dbReference type="GeneTree" id="ENSGT00940000160145"/>